<dbReference type="Proteomes" id="UP000242715">
    <property type="component" value="Unassembled WGS sequence"/>
</dbReference>
<dbReference type="OrthoDB" id="544400at2759"/>
<keyword evidence="6" id="KW-0472">Membrane</keyword>
<evidence type="ECO:0000259" key="8">
    <source>
        <dbReference type="PROSITE" id="PS50011"/>
    </source>
</evidence>
<evidence type="ECO:0000256" key="3">
    <source>
        <dbReference type="ARBA" id="ARBA00022692"/>
    </source>
</evidence>
<evidence type="ECO:0000256" key="2">
    <source>
        <dbReference type="ARBA" id="ARBA00022527"/>
    </source>
</evidence>
<protein>
    <recommendedName>
        <fullName evidence="8">Protein kinase domain-containing protein</fullName>
    </recommendedName>
</protein>
<keyword evidence="7" id="KW-0325">Glycoprotein</keyword>
<proteinExistence type="predicted"/>
<dbReference type="InterPro" id="IPR011009">
    <property type="entry name" value="Kinase-like_dom_sf"/>
</dbReference>
<evidence type="ECO:0000256" key="4">
    <source>
        <dbReference type="ARBA" id="ARBA00022729"/>
    </source>
</evidence>
<evidence type="ECO:0000256" key="5">
    <source>
        <dbReference type="ARBA" id="ARBA00022989"/>
    </source>
</evidence>
<keyword evidence="4" id="KW-0732">Signal</keyword>
<dbReference type="EMBL" id="DF973823">
    <property type="protein sequence ID" value="GAU40746.1"/>
    <property type="molecule type" value="Genomic_DNA"/>
</dbReference>
<evidence type="ECO:0000256" key="7">
    <source>
        <dbReference type="ARBA" id="ARBA00023180"/>
    </source>
</evidence>
<dbReference type="PROSITE" id="PS50011">
    <property type="entry name" value="PROTEIN_KINASE_DOM"/>
    <property type="match status" value="1"/>
</dbReference>
<evidence type="ECO:0000313" key="10">
    <source>
        <dbReference type="Proteomes" id="UP000242715"/>
    </source>
</evidence>
<evidence type="ECO:0000256" key="1">
    <source>
        <dbReference type="ARBA" id="ARBA00004479"/>
    </source>
</evidence>
<dbReference type="GO" id="GO:0005524">
    <property type="term" value="F:ATP binding"/>
    <property type="evidence" value="ECO:0007669"/>
    <property type="project" value="InterPro"/>
</dbReference>
<name>A0A2Z6NAI0_TRISU</name>
<keyword evidence="3" id="KW-0812">Transmembrane</keyword>
<keyword evidence="2" id="KW-0723">Serine/threonine-protein kinase</keyword>
<keyword evidence="10" id="KW-1185">Reference proteome</keyword>
<dbReference type="InterPro" id="IPR001245">
    <property type="entry name" value="Ser-Thr/Tyr_kinase_cat_dom"/>
</dbReference>
<keyword evidence="5" id="KW-1133">Transmembrane helix</keyword>
<dbReference type="PANTHER" id="PTHR27009">
    <property type="entry name" value="RUST RESISTANCE KINASE LR10-RELATED"/>
    <property type="match status" value="1"/>
</dbReference>
<keyword evidence="2" id="KW-0808">Transferase</keyword>
<dbReference type="InterPro" id="IPR000719">
    <property type="entry name" value="Prot_kinase_dom"/>
</dbReference>
<dbReference type="Gene3D" id="3.30.200.20">
    <property type="entry name" value="Phosphorylase Kinase, domain 1"/>
    <property type="match status" value="1"/>
</dbReference>
<dbReference type="GO" id="GO:0004674">
    <property type="term" value="F:protein serine/threonine kinase activity"/>
    <property type="evidence" value="ECO:0007669"/>
    <property type="project" value="UniProtKB-KW"/>
</dbReference>
<dbReference type="AlphaFoldDB" id="A0A2Z6NAI0"/>
<reference evidence="10" key="1">
    <citation type="journal article" date="2017" name="Front. Plant Sci.">
        <title>Climate Clever Clovers: New Paradigm to Reduce the Environmental Footprint of Ruminants by Breeding Low Methanogenic Forages Utilizing Haplotype Variation.</title>
        <authorList>
            <person name="Kaur P."/>
            <person name="Appels R."/>
            <person name="Bayer P.E."/>
            <person name="Keeble-Gagnere G."/>
            <person name="Wang J."/>
            <person name="Hirakawa H."/>
            <person name="Shirasawa K."/>
            <person name="Vercoe P."/>
            <person name="Stefanova K."/>
            <person name="Durmic Z."/>
            <person name="Nichols P."/>
            <person name="Revell C."/>
            <person name="Isobe S.N."/>
            <person name="Edwards D."/>
            <person name="Erskine W."/>
        </authorList>
    </citation>
    <scope>NUCLEOTIDE SEQUENCE [LARGE SCALE GENOMIC DNA]</scope>
    <source>
        <strain evidence="10">cv. Daliak</strain>
    </source>
</reference>
<dbReference type="SUPFAM" id="SSF56112">
    <property type="entry name" value="Protein kinase-like (PK-like)"/>
    <property type="match status" value="1"/>
</dbReference>
<dbReference type="GO" id="GO:0016020">
    <property type="term" value="C:membrane"/>
    <property type="evidence" value="ECO:0007669"/>
    <property type="project" value="UniProtKB-SubCell"/>
</dbReference>
<evidence type="ECO:0000256" key="6">
    <source>
        <dbReference type="ARBA" id="ARBA00023136"/>
    </source>
</evidence>
<dbReference type="Pfam" id="PF07714">
    <property type="entry name" value="PK_Tyr_Ser-Thr"/>
    <property type="match status" value="1"/>
</dbReference>
<comment type="subcellular location">
    <subcellularLocation>
        <location evidence="1">Membrane</location>
        <topology evidence="1">Single-pass type I membrane protein</topology>
    </subcellularLocation>
</comment>
<sequence>MYASNCMNGTNENSFYVDADGYKTLWDLGLGDGCPIEYSMYLTSWPIEHGGGGGRGGNNGSCSEIRRKVFYGFELFWINSLCPDAWHGQDDYGRCKASNFLRSDNSIMPIRYSYKDIKKITKQFKTELGNAGFGSIFKGQLRSGRLVAVKLLDKGKSSGKDFVNEVATIGRIHHVNVPHNILLEKDDGDLQMPNKPYLFAQELPAKDARVDNTGISNINN</sequence>
<dbReference type="InterPro" id="IPR045874">
    <property type="entry name" value="LRK10/LRL21-25-like"/>
</dbReference>
<feature type="domain" description="Protein kinase" evidence="8">
    <location>
        <begin position="122"/>
        <end position="220"/>
    </location>
</feature>
<keyword evidence="2" id="KW-0418">Kinase</keyword>
<accession>A0A2Z6NAI0</accession>
<organism evidence="9 10">
    <name type="scientific">Trifolium subterraneum</name>
    <name type="common">Subterranean clover</name>
    <dbReference type="NCBI Taxonomy" id="3900"/>
    <lineage>
        <taxon>Eukaryota</taxon>
        <taxon>Viridiplantae</taxon>
        <taxon>Streptophyta</taxon>
        <taxon>Embryophyta</taxon>
        <taxon>Tracheophyta</taxon>
        <taxon>Spermatophyta</taxon>
        <taxon>Magnoliopsida</taxon>
        <taxon>eudicotyledons</taxon>
        <taxon>Gunneridae</taxon>
        <taxon>Pentapetalae</taxon>
        <taxon>rosids</taxon>
        <taxon>fabids</taxon>
        <taxon>Fabales</taxon>
        <taxon>Fabaceae</taxon>
        <taxon>Papilionoideae</taxon>
        <taxon>50 kb inversion clade</taxon>
        <taxon>NPAAA clade</taxon>
        <taxon>Hologalegina</taxon>
        <taxon>IRL clade</taxon>
        <taxon>Trifolieae</taxon>
        <taxon>Trifolium</taxon>
    </lineage>
</organism>
<gene>
    <name evidence="9" type="ORF">TSUD_14310</name>
</gene>
<evidence type="ECO:0000313" key="9">
    <source>
        <dbReference type="EMBL" id="GAU40746.1"/>
    </source>
</evidence>